<evidence type="ECO:0000313" key="5">
    <source>
        <dbReference type="Proteomes" id="UP000677244"/>
    </source>
</evidence>
<dbReference type="InterPro" id="IPR028974">
    <property type="entry name" value="TSP_type-3_rpt"/>
</dbReference>
<proteinExistence type="predicted"/>
<feature type="region of interest" description="Disordered" evidence="1">
    <location>
        <begin position="352"/>
        <end position="402"/>
    </location>
</feature>
<reference evidence="4 5" key="1">
    <citation type="submission" date="2021-03" db="EMBL/GenBank/DDBJ databases">
        <title>Assistant Professor.</title>
        <authorList>
            <person name="Huq M.A."/>
        </authorList>
    </citation>
    <scope>NUCLEOTIDE SEQUENCE [LARGE SCALE GENOMIC DNA]</scope>
    <source>
        <strain evidence="4 5">MAH-29</strain>
    </source>
</reference>
<dbReference type="RefSeq" id="WP_209139496.1">
    <property type="nucleotide sequence ID" value="NZ_JAGHKO010000003.1"/>
</dbReference>
<feature type="compositionally biased region" description="Basic and acidic residues" evidence="1">
    <location>
        <begin position="385"/>
        <end position="402"/>
    </location>
</feature>
<dbReference type="Gene3D" id="4.10.1080.10">
    <property type="entry name" value="TSP type-3 repeat"/>
    <property type="match status" value="1"/>
</dbReference>
<dbReference type="Pfam" id="PF00691">
    <property type="entry name" value="OmpA"/>
    <property type="match status" value="1"/>
</dbReference>
<feature type="signal peptide" evidence="2">
    <location>
        <begin position="1"/>
        <end position="23"/>
    </location>
</feature>
<feature type="domain" description="OmpA-like" evidence="3">
    <location>
        <begin position="451"/>
        <end position="523"/>
    </location>
</feature>
<organism evidence="4 5">
    <name type="scientific">Niastella soli</name>
    <dbReference type="NCBI Taxonomy" id="2821487"/>
    <lineage>
        <taxon>Bacteria</taxon>
        <taxon>Pseudomonadati</taxon>
        <taxon>Bacteroidota</taxon>
        <taxon>Chitinophagia</taxon>
        <taxon>Chitinophagales</taxon>
        <taxon>Chitinophagaceae</taxon>
        <taxon>Niastella</taxon>
    </lineage>
</organism>
<keyword evidence="2" id="KW-0732">Signal</keyword>
<dbReference type="InterPro" id="IPR036737">
    <property type="entry name" value="OmpA-like_sf"/>
</dbReference>
<evidence type="ECO:0000256" key="1">
    <source>
        <dbReference type="SAM" id="MobiDB-lite"/>
    </source>
</evidence>
<keyword evidence="5" id="KW-1185">Reference proteome</keyword>
<dbReference type="Proteomes" id="UP000677244">
    <property type="component" value="Unassembled WGS sequence"/>
</dbReference>
<evidence type="ECO:0000259" key="3">
    <source>
        <dbReference type="Pfam" id="PF00691"/>
    </source>
</evidence>
<dbReference type="EMBL" id="JAGHKO010000003">
    <property type="protein sequence ID" value="MBO9201439.1"/>
    <property type="molecule type" value="Genomic_DNA"/>
</dbReference>
<dbReference type="InterPro" id="IPR006665">
    <property type="entry name" value="OmpA-like"/>
</dbReference>
<dbReference type="SUPFAM" id="SSF103647">
    <property type="entry name" value="TSP type-3 repeat"/>
    <property type="match status" value="1"/>
</dbReference>
<gene>
    <name evidence="4" type="ORF">J7I42_14250</name>
</gene>
<sequence length="559" mass="60917">MASKKYVSILSLSFLLASAASHAQLGGTYDVQDSSVVPSKRLPQHTEFMANNYPYPAKPRNQWELGLQVGTFGISGDVRNRFPGLGAAIHARKALGYVFSLRGQLGFGTTKGLNFQPSSFYGKNPAWAANGYNPATDHVFYNYKTNVYDLSIQGVVTLSNIRFHKAKSSFNVYAFGGFGGMIYDTKIDALNGSTPYITEFADIYNKYINTADGFGYKNRKDIKKDLKDKLDGSYETEGQVDESQPKLFDKPFRFIFNFGAGVQFKLNKKLSLAIEDKMTIPKTDLLDGNQWQENGVAGVTTATAQSRDFDTYNFLSVGINVALGNKAVEPLWWLNPLDYAYNEVNKPRHMKLPKPVLDDADGDGITDQFDQEPNTPAGAPVDSHGVSRDTDGDGVPDHKDKELVTPTQCQPVDADGVGKCPPPACCDSLQKLIEEGGLKGKCKIGNLPSVTFKGKSVALSNDAKALLAAAASQIKNNPDCKIAVIGYCSSSKSEQQLSWDRVNAVISYLVDKEGIGQDRFIFKYGEAGGDCNTVDLQDGSGQEGPTTVPAPHPNLRRGR</sequence>
<feature type="chain" id="PRO_5047408223" evidence="2">
    <location>
        <begin position="24"/>
        <end position="559"/>
    </location>
</feature>
<evidence type="ECO:0000313" key="4">
    <source>
        <dbReference type="EMBL" id="MBO9201439.1"/>
    </source>
</evidence>
<feature type="region of interest" description="Disordered" evidence="1">
    <location>
        <begin position="534"/>
        <end position="559"/>
    </location>
</feature>
<comment type="caution">
    <text evidence="4">The sequence shown here is derived from an EMBL/GenBank/DDBJ whole genome shotgun (WGS) entry which is preliminary data.</text>
</comment>
<name>A0ABS3YU29_9BACT</name>
<protein>
    <submittedName>
        <fullName evidence="4">OmpA family protein</fullName>
    </submittedName>
</protein>
<accession>A0ABS3YU29</accession>
<dbReference type="Gene3D" id="3.30.1330.60">
    <property type="entry name" value="OmpA-like domain"/>
    <property type="match status" value="1"/>
</dbReference>
<dbReference type="SUPFAM" id="SSF103088">
    <property type="entry name" value="OmpA-like"/>
    <property type="match status" value="1"/>
</dbReference>
<evidence type="ECO:0000256" key="2">
    <source>
        <dbReference type="SAM" id="SignalP"/>
    </source>
</evidence>